<protein>
    <submittedName>
        <fullName evidence="3">Uncharacterized protein</fullName>
    </submittedName>
</protein>
<dbReference type="AlphaFoldDB" id="A0A7M7G0C8"/>
<evidence type="ECO:0000256" key="2">
    <source>
        <dbReference type="SAM" id="Phobius"/>
    </source>
</evidence>
<keyword evidence="2" id="KW-1133">Transmembrane helix</keyword>
<dbReference type="GeneID" id="763129"/>
<dbReference type="Proteomes" id="UP000007110">
    <property type="component" value="Unassembled WGS sequence"/>
</dbReference>
<dbReference type="EnsemblMetazoa" id="XM_001199007">
    <property type="protein sequence ID" value="XP_001199007"/>
    <property type="gene ID" value="LOC763129"/>
</dbReference>
<dbReference type="InParanoid" id="A0A7M7G0C8"/>
<name>A0A7M7G0C8_STRPU</name>
<keyword evidence="2" id="KW-0472">Membrane</keyword>
<feature type="region of interest" description="Disordered" evidence="1">
    <location>
        <begin position="174"/>
        <end position="194"/>
    </location>
</feature>
<feature type="transmembrane region" description="Helical" evidence="2">
    <location>
        <begin position="7"/>
        <end position="25"/>
    </location>
</feature>
<reference evidence="3" key="2">
    <citation type="submission" date="2021-01" db="UniProtKB">
        <authorList>
            <consortium name="EnsemblMetazoa"/>
        </authorList>
    </citation>
    <scope>IDENTIFICATION</scope>
</reference>
<feature type="transmembrane region" description="Helical" evidence="2">
    <location>
        <begin position="134"/>
        <end position="155"/>
    </location>
</feature>
<dbReference type="OrthoDB" id="10115620at2759"/>
<accession>A0A7M7G0C8</accession>
<reference evidence="4" key="1">
    <citation type="submission" date="2015-02" db="EMBL/GenBank/DDBJ databases">
        <title>Genome sequencing for Strongylocentrotus purpuratus.</title>
        <authorList>
            <person name="Murali S."/>
            <person name="Liu Y."/>
            <person name="Vee V."/>
            <person name="English A."/>
            <person name="Wang M."/>
            <person name="Skinner E."/>
            <person name="Han Y."/>
            <person name="Muzny D.M."/>
            <person name="Worley K.C."/>
            <person name="Gibbs R.A."/>
        </authorList>
    </citation>
    <scope>NUCLEOTIDE SEQUENCE</scope>
</reference>
<proteinExistence type="predicted"/>
<dbReference type="KEGG" id="spu:763129"/>
<evidence type="ECO:0000313" key="4">
    <source>
        <dbReference type="Proteomes" id="UP000007110"/>
    </source>
</evidence>
<sequence>MRFRQKFLGFSGGAMVALGLVLTILGKDTAYLNDGIAAPAAGIPVVNGAAGVPMWTGILIIICGMANITEAFDGKKKRGPTPYELPFSMTVFVVNFLALAVTGICMGMLSWAIYSVYLQPTLVEDTRQQAVIGLYATIIVACCLIFIFALMAMFVDCCINGFIGGLAGMPPPGDHAQRESPYDTYQSRPAMLYK</sequence>
<keyword evidence="2" id="KW-0812">Transmembrane</keyword>
<keyword evidence="4" id="KW-1185">Reference proteome</keyword>
<feature type="transmembrane region" description="Helical" evidence="2">
    <location>
        <begin position="89"/>
        <end position="114"/>
    </location>
</feature>
<feature type="transmembrane region" description="Helical" evidence="2">
    <location>
        <begin position="45"/>
        <end position="68"/>
    </location>
</feature>
<dbReference type="RefSeq" id="XP_001199007.3">
    <property type="nucleotide sequence ID" value="XM_001199007.4"/>
</dbReference>
<evidence type="ECO:0000256" key="1">
    <source>
        <dbReference type="SAM" id="MobiDB-lite"/>
    </source>
</evidence>
<organism evidence="3 4">
    <name type="scientific">Strongylocentrotus purpuratus</name>
    <name type="common">Purple sea urchin</name>
    <dbReference type="NCBI Taxonomy" id="7668"/>
    <lineage>
        <taxon>Eukaryota</taxon>
        <taxon>Metazoa</taxon>
        <taxon>Echinodermata</taxon>
        <taxon>Eleutherozoa</taxon>
        <taxon>Echinozoa</taxon>
        <taxon>Echinoidea</taxon>
        <taxon>Euechinoidea</taxon>
        <taxon>Echinacea</taxon>
        <taxon>Camarodonta</taxon>
        <taxon>Echinidea</taxon>
        <taxon>Strongylocentrotidae</taxon>
        <taxon>Strongylocentrotus</taxon>
    </lineage>
</organism>
<evidence type="ECO:0000313" key="3">
    <source>
        <dbReference type="EnsemblMetazoa" id="XP_001199007"/>
    </source>
</evidence>